<reference evidence="9" key="1">
    <citation type="journal article" date="2016" name="Nature">
        <title>Genome evolution in the allotetraploid frog Xenopus laevis.</title>
        <authorList>
            <person name="Session A.M."/>
            <person name="Uno Y."/>
            <person name="Kwon T."/>
            <person name="Chapman J.A."/>
            <person name="Toyoda A."/>
            <person name="Takahashi S."/>
            <person name="Fukui A."/>
            <person name="Hikosaka A."/>
            <person name="Suzuki A."/>
            <person name="Kondo M."/>
            <person name="van Heeringen S.J."/>
            <person name="Quigley I."/>
            <person name="Heinz S."/>
            <person name="Ogino H."/>
            <person name="Ochi H."/>
            <person name="Hellsten U."/>
            <person name="Lyons J.B."/>
            <person name="Simakov O."/>
            <person name="Putnam N."/>
            <person name="Stites J."/>
            <person name="Kuroki Y."/>
            <person name="Tanaka T."/>
            <person name="Michiue T."/>
            <person name="Watanabe M."/>
            <person name="Bogdanovic O."/>
            <person name="Lister R."/>
            <person name="Georgiou G."/>
            <person name="Paranjpe S.S."/>
            <person name="van Kruijsbergen I."/>
            <person name="Shu S."/>
            <person name="Carlson J."/>
            <person name="Kinoshita T."/>
            <person name="Ohta Y."/>
            <person name="Mawaribuchi S."/>
            <person name="Jenkins J."/>
            <person name="Grimwood J."/>
            <person name="Schmutz J."/>
            <person name="Mitros T."/>
            <person name="Mozaffari S.V."/>
            <person name="Suzuki Y."/>
            <person name="Haramoto Y."/>
            <person name="Yamamoto T.S."/>
            <person name="Takagi C."/>
            <person name="Heald R."/>
            <person name="Miller K."/>
            <person name="Haudenschild C."/>
            <person name="Kitzman J."/>
            <person name="Nakayama T."/>
            <person name="Izutsu Y."/>
            <person name="Robert J."/>
            <person name="Fortriede J."/>
            <person name="Burns K."/>
            <person name="Lotay V."/>
            <person name="Karimi K."/>
            <person name="Yasuoka Y."/>
            <person name="Dichmann D.S."/>
            <person name="Flajnik M.F."/>
            <person name="Houston D.W."/>
            <person name="Shendure J."/>
            <person name="DuPasquier L."/>
            <person name="Vize P.D."/>
            <person name="Zorn A.M."/>
            <person name="Ito M."/>
            <person name="Marcotte E.M."/>
            <person name="Wallingford J.B."/>
            <person name="Ito Y."/>
            <person name="Asashima M."/>
            <person name="Ueno N."/>
            <person name="Matsuda Y."/>
            <person name="Veenstra G.J."/>
            <person name="Fujiyama A."/>
            <person name="Harland R.M."/>
            <person name="Taira M."/>
            <person name="Rokhsar D.S."/>
        </authorList>
    </citation>
    <scope>NUCLEOTIDE SEQUENCE [LARGE SCALE GENOMIC DNA]</scope>
    <source>
        <strain evidence="9">J</strain>
    </source>
</reference>
<protein>
    <recommendedName>
        <fullName evidence="7">Major facilitator superfamily (MFS) profile domain-containing protein</fullName>
    </recommendedName>
</protein>
<dbReference type="PROSITE" id="PS00217">
    <property type="entry name" value="SUGAR_TRANSPORT_2"/>
    <property type="match status" value="1"/>
</dbReference>
<dbReference type="InterPro" id="IPR005828">
    <property type="entry name" value="MFS_sugar_transport-like"/>
</dbReference>
<dbReference type="GO" id="GO:0070837">
    <property type="term" value="P:dehydroascorbic acid transport"/>
    <property type="evidence" value="ECO:0007669"/>
    <property type="project" value="TreeGrafter"/>
</dbReference>
<dbReference type="CDD" id="cd17431">
    <property type="entry name" value="MFS_GLUT_Class1"/>
    <property type="match status" value="1"/>
</dbReference>
<keyword evidence="2 6" id="KW-0812">Transmembrane</keyword>
<dbReference type="InterPro" id="IPR005829">
    <property type="entry name" value="Sugar_transporter_CS"/>
</dbReference>
<dbReference type="Proteomes" id="UP000694892">
    <property type="component" value="Chromosome 5L"/>
</dbReference>
<feature type="transmembrane region" description="Helical" evidence="6">
    <location>
        <begin position="105"/>
        <end position="124"/>
    </location>
</feature>
<feature type="transmembrane region" description="Helical" evidence="6">
    <location>
        <begin position="163"/>
        <end position="186"/>
    </location>
</feature>
<dbReference type="Gene3D" id="1.20.1250.20">
    <property type="entry name" value="MFS general substrate transporter like domains"/>
    <property type="match status" value="1"/>
</dbReference>
<dbReference type="Pfam" id="PF00083">
    <property type="entry name" value="Sugar_tr"/>
    <property type="match status" value="1"/>
</dbReference>
<dbReference type="FunFam" id="1.20.1250.20:FF:000029">
    <property type="entry name" value="solute carrier family 2, facilitated glucose transporter member 4"/>
    <property type="match status" value="1"/>
</dbReference>
<sequence>MDGKMKQQKNLTGTLLFAVFTAVLASLQFGYGIGVINAPQKIIENHYTRVLLEGSANETDTKSVQPSVKMYWSLSVSVFSLGGMVSSFFVGWIADKLGRIKAMMAVNSLAVIGAILMGLAPLGQAHALVIAGRLITGLYCGLASGLVPMYVGEISPTALRGALGTLHQLAIVTGILISQVVGLEFILGSETLWPVLLGLSGVPAIVQTILLFFCPESPRFLLIKLGKMEAAKRNLIRLRGDYDPTKDIEEMKKEKEEVESEKKVSIIQLFKSSNYRQPLIVSLVLHISQQFSGINGIFYYSTSIFTRAGISQPVYATIGVGAVNTVFTVVSVFLIEKAGRRSLYLVGLAGMGICAIVMTIALALLTQHAWMSYLSMVAIFLFVVFFEVGPGPIPWFIVAELFSQGPRPAAMAVSGCCNWTCNFIIGMCFEYIADACGPYVFIIFAVLLFIFTIFTYFKVPETKGKSFDEIAAEFRKKKLASRKGLKSTEMEYLGTSSEA</sequence>
<keyword evidence="3 6" id="KW-1133">Transmembrane helix</keyword>
<evidence type="ECO:0000256" key="2">
    <source>
        <dbReference type="ARBA" id="ARBA00022692"/>
    </source>
</evidence>
<dbReference type="InterPro" id="IPR020846">
    <property type="entry name" value="MFS_dom"/>
</dbReference>
<dbReference type="PRINTS" id="PR00171">
    <property type="entry name" value="SUGRTRNSPORT"/>
</dbReference>
<evidence type="ECO:0000313" key="8">
    <source>
        <dbReference type="EMBL" id="OCT80773.1"/>
    </source>
</evidence>
<dbReference type="NCBIfam" id="TIGR00879">
    <property type="entry name" value="SP"/>
    <property type="match status" value="1"/>
</dbReference>
<dbReference type="GO" id="GO:0005886">
    <property type="term" value="C:plasma membrane"/>
    <property type="evidence" value="ECO:0007669"/>
    <property type="project" value="TreeGrafter"/>
</dbReference>
<dbReference type="KEGG" id="xla:432042"/>
<comment type="subcellular location">
    <subcellularLocation>
        <location evidence="1">Membrane</location>
        <topology evidence="1">Multi-pass membrane protein</topology>
    </subcellularLocation>
</comment>
<evidence type="ECO:0000313" key="9">
    <source>
        <dbReference type="Proteomes" id="UP000694892"/>
    </source>
</evidence>
<feature type="transmembrane region" description="Helical" evidence="6">
    <location>
        <begin position="192"/>
        <end position="214"/>
    </location>
</feature>
<dbReference type="PANTHER" id="PTHR23503:SF27">
    <property type="entry name" value="SOLUTE CARRIER FAMILY 2, FACILITATED GLUCOSE TRANSPORTER MEMBER 2"/>
    <property type="match status" value="1"/>
</dbReference>
<dbReference type="PROSITE" id="PS50850">
    <property type="entry name" value="MFS"/>
    <property type="match status" value="1"/>
</dbReference>
<dbReference type="EMBL" id="CM004474">
    <property type="protein sequence ID" value="OCT80773.1"/>
    <property type="molecule type" value="Genomic_DNA"/>
</dbReference>
<dbReference type="InterPro" id="IPR045263">
    <property type="entry name" value="GLUT"/>
</dbReference>
<dbReference type="AlphaFoldDB" id="A0A974CWN4"/>
<dbReference type="GO" id="GO:0046323">
    <property type="term" value="P:D-glucose import"/>
    <property type="evidence" value="ECO:0007669"/>
    <property type="project" value="TreeGrafter"/>
</dbReference>
<evidence type="ECO:0000256" key="6">
    <source>
        <dbReference type="SAM" id="Phobius"/>
    </source>
</evidence>
<feature type="transmembrane region" description="Helical" evidence="6">
    <location>
        <begin position="70"/>
        <end position="93"/>
    </location>
</feature>
<evidence type="ECO:0000259" key="7">
    <source>
        <dbReference type="PROSITE" id="PS50850"/>
    </source>
</evidence>
<gene>
    <name evidence="8" type="ORF">XELAEV_18027585mg</name>
</gene>
<dbReference type="InterPro" id="IPR003663">
    <property type="entry name" value="Sugar/inositol_transpt"/>
</dbReference>
<evidence type="ECO:0000256" key="1">
    <source>
        <dbReference type="ARBA" id="ARBA00004141"/>
    </source>
</evidence>
<keyword evidence="5" id="KW-0813">Transport</keyword>
<feature type="transmembrane region" description="Helical" evidence="6">
    <location>
        <begin position="314"/>
        <end position="335"/>
    </location>
</feature>
<proteinExistence type="inferred from homology"/>
<dbReference type="GO" id="GO:0005903">
    <property type="term" value="C:brush border"/>
    <property type="evidence" value="ECO:0007669"/>
    <property type="project" value="TreeGrafter"/>
</dbReference>
<dbReference type="GO" id="GO:0055056">
    <property type="term" value="F:D-glucose transmembrane transporter activity"/>
    <property type="evidence" value="ECO:0007669"/>
    <property type="project" value="TreeGrafter"/>
</dbReference>
<dbReference type="PANTHER" id="PTHR23503">
    <property type="entry name" value="SOLUTE CARRIER FAMILY 2"/>
    <property type="match status" value="1"/>
</dbReference>
<accession>A0A974CWN4</accession>
<name>A0A974CWN4_XENLA</name>
<keyword evidence="4 6" id="KW-0472">Membrane</keyword>
<evidence type="ECO:0000256" key="3">
    <source>
        <dbReference type="ARBA" id="ARBA00022989"/>
    </source>
</evidence>
<feature type="transmembrane region" description="Helical" evidence="6">
    <location>
        <begin position="439"/>
        <end position="457"/>
    </location>
</feature>
<feature type="transmembrane region" description="Helical" evidence="6">
    <location>
        <begin position="342"/>
        <end position="364"/>
    </location>
</feature>
<evidence type="ECO:0000256" key="5">
    <source>
        <dbReference type="RuleBase" id="RU003346"/>
    </source>
</evidence>
<dbReference type="SUPFAM" id="SSF103473">
    <property type="entry name" value="MFS general substrate transporter"/>
    <property type="match status" value="1"/>
</dbReference>
<feature type="transmembrane region" description="Helical" evidence="6">
    <location>
        <begin position="130"/>
        <end position="151"/>
    </location>
</feature>
<dbReference type="PROSITE" id="PS00216">
    <property type="entry name" value="SUGAR_TRANSPORT_1"/>
    <property type="match status" value="1"/>
</dbReference>
<feature type="transmembrane region" description="Helical" evidence="6">
    <location>
        <begin position="370"/>
        <end position="388"/>
    </location>
</feature>
<dbReference type="OrthoDB" id="4540492at2759"/>
<feature type="transmembrane region" description="Helical" evidence="6">
    <location>
        <begin position="279"/>
        <end position="302"/>
    </location>
</feature>
<dbReference type="InterPro" id="IPR036259">
    <property type="entry name" value="MFS_trans_sf"/>
</dbReference>
<feature type="transmembrane region" description="Helical" evidence="6">
    <location>
        <begin position="409"/>
        <end position="433"/>
    </location>
</feature>
<dbReference type="OMA" id="VMVVFAC"/>
<comment type="similarity">
    <text evidence="5">Belongs to the major facilitator superfamily. Sugar transporter (TC 2.A.1.1) family.</text>
</comment>
<evidence type="ECO:0000256" key="4">
    <source>
        <dbReference type="ARBA" id="ARBA00023136"/>
    </source>
</evidence>
<feature type="domain" description="Major facilitator superfamily (MFS) profile" evidence="7">
    <location>
        <begin position="18"/>
        <end position="463"/>
    </location>
</feature>
<organism evidence="8 9">
    <name type="scientific">Xenopus laevis</name>
    <name type="common">African clawed frog</name>
    <dbReference type="NCBI Taxonomy" id="8355"/>
    <lineage>
        <taxon>Eukaryota</taxon>
        <taxon>Metazoa</taxon>
        <taxon>Chordata</taxon>
        <taxon>Craniata</taxon>
        <taxon>Vertebrata</taxon>
        <taxon>Euteleostomi</taxon>
        <taxon>Amphibia</taxon>
        <taxon>Batrachia</taxon>
        <taxon>Anura</taxon>
        <taxon>Pipoidea</taxon>
        <taxon>Pipidae</taxon>
        <taxon>Xenopodinae</taxon>
        <taxon>Xenopus</taxon>
        <taxon>Xenopus</taxon>
    </lineage>
</organism>